<dbReference type="Pfam" id="PF00107">
    <property type="entry name" value="ADH_zinc_N"/>
    <property type="match status" value="1"/>
</dbReference>
<dbReference type="InterPro" id="IPR002328">
    <property type="entry name" value="ADH_Zn_CS"/>
</dbReference>
<feature type="domain" description="Alcohol dehydrogenase-like C-terminal" evidence="6">
    <location>
        <begin position="183"/>
        <end position="302"/>
    </location>
</feature>
<dbReference type="InterPro" id="IPR045306">
    <property type="entry name" value="SDH-like"/>
</dbReference>
<keyword evidence="4" id="KW-0862">Zinc</keyword>
<dbReference type="EC" id="1.1.1.14" evidence="8"/>
<dbReference type="PANTHER" id="PTHR43161:SF9">
    <property type="entry name" value="SORBITOL DEHYDROGENASE"/>
    <property type="match status" value="1"/>
</dbReference>
<dbReference type="Gene3D" id="3.40.50.720">
    <property type="entry name" value="NAD(P)-binding Rossmann-like Domain"/>
    <property type="match status" value="1"/>
</dbReference>
<comment type="similarity">
    <text evidence="2">Belongs to the zinc-containing alcohol dehydrogenase family.</text>
</comment>
<evidence type="ECO:0000256" key="5">
    <source>
        <dbReference type="ARBA" id="ARBA00023002"/>
    </source>
</evidence>
<dbReference type="InterPro" id="IPR013154">
    <property type="entry name" value="ADH-like_N"/>
</dbReference>
<sequence length="353" mass="37039">MSFRIAPTMWASVMKEVGVEDLEERPTPQPAPDEVLVKVASVGVCGSDVHYFKHGRIADFIVKEPIVLGHELSGTIVAVGSDVDPGRVGQRVAVEPQRSCGVCEYCLSGRYNLCPKMEFYATPPVDGAFCDYVTIQSKFAHVVPETISDDAAALLEPLSVGIAAVQKAEIGPGATVLIAGGGPIGIITAQAARAFGATDVVISEPNPTRQEIALRHGATRVVVPGSEEYLAVAADTFIDCSGVNPAIVSGIRQVKPAGTVVLVGMGEDILPLPVGVVTGRELKVTGIFRYTGTWPIGIRLVASGLVQLDALVTGRYGLDEVADALGDPTGAVDLKRVVRPGERGLHRSSVAVR</sequence>
<keyword evidence="3" id="KW-0479">Metal-binding</keyword>
<dbReference type="EMBL" id="VSSQ01009123">
    <property type="protein sequence ID" value="MPM40775.1"/>
    <property type="molecule type" value="Genomic_DNA"/>
</dbReference>
<protein>
    <submittedName>
        <fullName evidence="8">Sorbitol dehydrogenase</fullName>
        <ecNumber evidence="8">1.1.1.14</ecNumber>
    </submittedName>
</protein>
<evidence type="ECO:0000256" key="3">
    <source>
        <dbReference type="ARBA" id="ARBA00022723"/>
    </source>
</evidence>
<evidence type="ECO:0000259" key="7">
    <source>
        <dbReference type="Pfam" id="PF08240"/>
    </source>
</evidence>
<dbReference type="PANTHER" id="PTHR43161">
    <property type="entry name" value="SORBITOL DEHYDROGENASE"/>
    <property type="match status" value="1"/>
</dbReference>
<keyword evidence="5 8" id="KW-0560">Oxidoreductase</keyword>
<dbReference type="GO" id="GO:0008270">
    <property type="term" value="F:zinc ion binding"/>
    <property type="evidence" value="ECO:0007669"/>
    <property type="project" value="InterPro"/>
</dbReference>
<dbReference type="PROSITE" id="PS00059">
    <property type="entry name" value="ADH_ZINC"/>
    <property type="match status" value="1"/>
</dbReference>
<dbReference type="InterPro" id="IPR036291">
    <property type="entry name" value="NAD(P)-bd_dom_sf"/>
</dbReference>
<gene>
    <name evidence="8" type="primary">gutB_4</name>
    <name evidence="8" type="ORF">SDC9_87423</name>
</gene>
<name>A0A644ZIQ8_9ZZZZ</name>
<dbReference type="Gene3D" id="3.90.180.10">
    <property type="entry name" value="Medium-chain alcohol dehydrogenases, catalytic domain"/>
    <property type="match status" value="1"/>
</dbReference>
<comment type="cofactor">
    <cofactor evidence="1">
        <name>Zn(2+)</name>
        <dbReference type="ChEBI" id="CHEBI:29105"/>
    </cofactor>
</comment>
<dbReference type="SUPFAM" id="SSF51735">
    <property type="entry name" value="NAD(P)-binding Rossmann-fold domains"/>
    <property type="match status" value="1"/>
</dbReference>
<evidence type="ECO:0000259" key="6">
    <source>
        <dbReference type="Pfam" id="PF00107"/>
    </source>
</evidence>
<evidence type="ECO:0000313" key="8">
    <source>
        <dbReference type="EMBL" id="MPM40775.1"/>
    </source>
</evidence>
<reference evidence="8" key="1">
    <citation type="submission" date="2019-08" db="EMBL/GenBank/DDBJ databases">
        <authorList>
            <person name="Kucharzyk K."/>
            <person name="Murdoch R.W."/>
            <person name="Higgins S."/>
            <person name="Loffler F."/>
        </authorList>
    </citation>
    <scope>NUCLEOTIDE SEQUENCE</scope>
</reference>
<dbReference type="Pfam" id="PF08240">
    <property type="entry name" value="ADH_N"/>
    <property type="match status" value="1"/>
</dbReference>
<comment type="caution">
    <text evidence="8">The sequence shown here is derived from an EMBL/GenBank/DDBJ whole genome shotgun (WGS) entry which is preliminary data.</text>
</comment>
<feature type="domain" description="Alcohol dehydrogenase-like N-terminal" evidence="7">
    <location>
        <begin position="32"/>
        <end position="144"/>
    </location>
</feature>
<accession>A0A644ZIQ8</accession>
<evidence type="ECO:0000256" key="1">
    <source>
        <dbReference type="ARBA" id="ARBA00001947"/>
    </source>
</evidence>
<organism evidence="8">
    <name type="scientific">bioreactor metagenome</name>
    <dbReference type="NCBI Taxonomy" id="1076179"/>
    <lineage>
        <taxon>unclassified sequences</taxon>
        <taxon>metagenomes</taxon>
        <taxon>ecological metagenomes</taxon>
    </lineage>
</organism>
<dbReference type="GO" id="GO:0003939">
    <property type="term" value="F:L-iditol 2-dehydrogenase (NAD+) activity"/>
    <property type="evidence" value="ECO:0007669"/>
    <property type="project" value="UniProtKB-EC"/>
</dbReference>
<evidence type="ECO:0000256" key="4">
    <source>
        <dbReference type="ARBA" id="ARBA00022833"/>
    </source>
</evidence>
<proteinExistence type="inferred from homology"/>
<evidence type="ECO:0000256" key="2">
    <source>
        <dbReference type="ARBA" id="ARBA00008072"/>
    </source>
</evidence>
<dbReference type="CDD" id="cd05285">
    <property type="entry name" value="sorbitol_DH"/>
    <property type="match status" value="1"/>
</dbReference>
<dbReference type="InterPro" id="IPR011032">
    <property type="entry name" value="GroES-like_sf"/>
</dbReference>
<dbReference type="InterPro" id="IPR013149">
    <property type="entry name" value="ADH-like_C"/>
</dbReference>
<dbReference type="SUPFAM" id="SSF50129">
    <property type="entry name" value="GroES-like"/>
    <property type="match status" value="1"/>
</dbReference>
<dbReference type="AlphaFoldDB" id="A0A644ZIQ8"/>